<feature type="domain" description="PASTA" evidence="2">
    <location>
        <begin position="663"/>
        <end position="725"/>
    </location>
</feature>
<organism evidence="3 4">
    <name type="scientific">Isoptericola peretonis</name>
    <dbReference type="NCBI Taxonomy" id="2918523"/>
    <lineage>
        <taxon>Bacteria</taxon>
        <taxon>Bacillati</taxon>
        <taxon>Actinomycetota</taxon>
        <taxon>Actinomycetes</taxon>
        <taxon>Micrococcales</taxon>
        <taxon>Promicromonosporaceae</taxon>
        <taxon>Isoptericola</taxon>
    </lineage>
</organism>
<feature type="region of interest" description="Disordered" evidence="1">
    <location>
        <begin position="208"/>
        <end position="245"/>
    </location>
</feature>
<sequence>MRSPMDTGSGARADTGGTAVRRRSRLARVFSTSAASCVLAAALVAAPVAGFPWSPVGVDSLAADQHTPDVGPGSPVGEGVSVGVVGTRTSNGPTTVQEVLGVLERAELAAKDAGRRLTPQVEQAAAELGMLLSTYLAQEQAASTERPFAAADAEPPAPLVPAPPAHVVPPPVAPDMDTDRDTDMDTGTDEAPVLEVADDVVARPVANRVADLPGPEPKPEPGPSGTPSTGESDDGSDGAGHDAAHDAGRVTFDDVVVAATRLATLLDPATATLPAGILPAGDDGTVAARATLTAGLLQVVEKYGASTAGFANGRIPTSTLCPLDFAPGHMLRCDAAEQLTALSAAYEREFGVPIPMTDSYRTLESQIRLKATKGWLAATPGTSNHGWGLAVDLGLPISTGTSAEYVWMRVHAPDYGWDNPSWARLTGSKPEPWHFEFFAAGPIPDRAWDATDVDGWDGGGSTAAASGDRPQGDKATGDGAKKGDGAKPTDRDASDSGKKGPSKGGKGTGPGTGGTSSGDRDPAPDATEKARVTVPDVTGQSLAAATKRLRGLGFEVATKVQDSSEPKNEVLDTPRAGSKMTKGSTVTLVVSSGPPKVVTVEVPGVAGQDRAAAKQELQSLGLVVTVVEEASTKQPAGVALRTDPRAGTDVAPRSTVTLVVSSGPPPAEQVEIPDVTGWTVADATAELEGLGFVVATEGAVEDDDLIVETQGAGDLVDKGSTVVLTGGAAEPLPDVAGMTVAAAREELEAQGFVAVTAEDVAEDAVVVETDVAAGELVLLGTEVTLVVSTGTGG</sequence>
<proteinExistence type="predicted"/>
<dbReference type="SMART" id="SM00740">
    <property type="entry name" value="PASTA"/>
    <property type="match status" value="4"/>
</dbReference>
<dbReference type="CDD" id="cd14814">
    <property type="entry name" value="Peptidase_M15"/>
    <property type="match status" value="1"/>
</dbReference>
<feature type="region of interest" description="Disordered" evidence="1">
    <location>
        <begin position="449"/>
        <end position="538"/>
    </location>
</feature>
<dbReference type="InterPro" id="IPR005543">
    <property type="entry name" value="PASTA_dom"/>
</dbReference>
<evidence type="ECO:0000313" key="3">
    <source>
        <dbReference type="EMBL" id="MCK9794365.1"/>
    </source>
</evidence>
<dbReference type="RefSeq" id="WP_416344208.1">
    <property type="nucleotide sequence ID" value="NZ_JALQCY010000003.1"/>
</dbReference>
<dbReference type="InterPro" id="IPR009045">
    <property type="entry name" value="Zn_M74/Hedgehog-like"/>
</dbReference>
<dbReference type="PROSITE" id="PS51178">
    <property type="entry name" value="PASTA"/>
    <property type="match status" value="4"/>
</dbReference>
<reference evidence="3 4" key="1">
    <citation type="submission" date="2022-02" db="EMBL/GenBank/DDBJ databases">
        <title>The car tank lid bacteriome: a reservoir of bacteria with potential in bioremediation of fuel.</title>
        <authorList>
            <person name="Vidal-Verdu A."/>
            <person name="Gomez-Martinez D."/>
            <person name="Latorre-Perez A."/>
            <person name="Pereto J."/>
            <person name="Porcar M."/>
        </authorList>
    </citation>
    <scope>NUCLEOTIDE SEQUENCE [LARGE SCALE GENOMIC DNA]</scope>
    <source>
        <strain evidence="3 4">4D.3</strain>
    </source>
</reference>
<dbReference type="Pfam" id="PF02557">
    <property type="entry name" value="VanY"/>
    <property type="match status" value="1"/>
</dbReference>
<dbReference type="Gene3D" id="3.30.1380.10">
    <property type="match status" value="1"/>
</dbReference>
<feature type="domain" description="PASTA" evidence="2">
    <location>
        <begin position="593"/>
        <end position="662"/>
    </location>
</feature>
<comment type="caution">
    <text evidence="3">The sequence shown here is derived from an EMBL/GenBank/DDBJ whole genome shotgun (WGS) entry which is preliminary data.</text>
</comment>
<evidence type="ECO:0000313" key="4">
    <source>
        <dbReference type="Proteomes" id="UP001651050"/>
    </source>
</evidence>
<dbReference type="Proteomes" id="UP001651050">
    <property type="component" value="Unassembled WGS sequence"/>
</dbReference>
<feature type="compositionally biased region" description="Pro residues" evidence="1">
    <location>
        <begin position="214"/>
        <end position="224"/>
    </location>
</feature>
<evidence type="ECO:0000259" key="2">
    <source>
        <dbReference type="PROSITE" id="PS51178"/>
    </source>
</evidence>
<dbReference type="Gene3D" id="3.30.10.20">
    <property type="match status" value="4"/>
</dbReference>
<dbReference type="EMBL" id="JALQCY010000003">
    <property type="protein sequence ID" value="MCK9794365.1"/>
    <property type="molecule type" value="Genomic_DNA"/>
</dbReference>
<feature type="domain" description="PASTA" evidence="2">
    <location>
        <begin position="727"/>
        <end position="789"/>
    </location>
</feature>
<feature type="compositionally biased region" description="Pro residues" evidence="1">
    <location>
        <begin position="155"/>
        <end position="173"/>
    </location>
</feature>
<evidence type="ECO:0000256" key="1">
    <source>
        <dbReference type="SAM" id="MobiDB-lite"/>
    </source>
</evidence>
<feature type="compositionally biased region" description="Basic and acidic residues" evidence="1">
    <location>
        <begin position="518"/>
        <end position="531"/>
    </location>
</feature>
<dbReference type="CDD" id="cd06577">
    <property type="entry name" value="PASTA_pknB"/>
    <property type="match status" value="4"/>
</dbReference>
<feature type="domain" description="PASTA" evidence="2">
    <location>
        <begin position="528"/>
        <end position="592"/>
    </location>
</feature>
<keyword evidence="4" id="KW-1185">Reference proteome</keyword>
<dbReference type="SUPFAM" id="SSF55166">
    <property type="entry name" value="Hedgehog/DD-peptidase"/>
    <property type="match status" value="1"/>
</dbReference>
<feature type="compositionally biased region" description="Gly residues" evidence="1">
    <location>
        <begin position="502"/>
        <end position="516"/>
    </location>
</feature>
<accession>A0ABT0J4C7</accession>
<feature type="compositionally biased region" description="Basic and acidic residues" evidence="1">
    <location>
        <begin position="470"/>
        <end position="498"/>
    </location>
</feature>
<dbReference type="InterPro" id="IPR003709">
    <property type="entry name" value="VanY-like_core_dom"/>
</dbReference>
<feature type="region of interest" description="Disordered" evidence="1">
    <location>
        <begin position="146"/>
        <end position="188"/>
    </location>
</feature>
<name>A0ABT0J4C7_9MICO</name>
<protein>
    <submittedName>
        <fullName evidence="3">PASTA domain-containing protein</fullName>
    </submittedName>
</protein>
<gene>
    <name evidence="3" type="ORF">M1843_11470</name>
</gene>
<dbReference type="Pfam" id="PF03793">
    <property type="entry name" value="PASTA"/>
    <property type="match status" value="4"/>
</dbReference>